<dbReference type="Pfam" id="PF13462">
    <property type="entry name" value="Thioredoxin_4"/>
    <property type="match status" value="1"/>
</dbReference>
<organism evidence="8 9">
    <name type="scientific">Actinomadura geliboluensis</name>
    <dbReference type="NCBI Taxonomy" id="882440"/>
    <lineage>
        <taxon>Bacteria</taxon>
        <taxon>Bacillati</taxon>
        <taxon>Actinomycetota</taxon>
        <taxon>Actinomycetes</taxon>
        <taxon>Streptosporangiales</taxon>
        <taxon>Thermomonosporaceae</taxon>
        <taxon>Actinomadura</taxon>
    </lineage>
</organism>
<accession>A0A5S4GYS7</accession>
<dbReference type="SUPFAM" id="SSF52833">
    <property type="entry name" value="Thioredoxin-like"/>
    <property type="match status" value="1"/>
</dbReference>
<feature type="compositionally biased region" description="Low complexity" evidence="6">
    <location>
        <begin position="38"/>
        <end position="58"/>
    </location>
</feature>
<keyword evidence="2" id="KW-0732">Signal</keyword>
<dbReference type="RefSeq" id="WP_138637506.1">
    <property type="nucleotide sequence ID" value="NZ_JASWDG010000010.1"/>
</dbReference>
<keyword evidence="3" id="KW-0560">Oxidoreductase</keyword>
<comment type="caution">
    <text evidence="8">The sequence shown here is derived from an EMBL/GenBank/DDBJ whole genome shotgun (WGS) entry which is preliminary data.</text>
</comment>
<name>A0A5S4GYS7_9ACTN</name>
<protein>
    <submittedName>
        <fullName evidence="8">Disulfide bond formation protein DsbA</fullName>
    </submittedName>
</protein>
<dbReference type="InterPro" id="IPR012336">
    <property type="entry name" value="Thioredoxin-like_fold"/>
</dbReference>
<sequence length="238" mass="25801">MSASSRKTRSLTIAAVLLGAALVLGLAAALSTRGGGEPAAAGSPSPSASPSRSTTGGPDLARRKDGDPFALGRTDAPVVMIEYSDFQCPFCGRFARETKPRLIKEYVDAGVLRIEWRNFPIFGDESKAAAQAAYAAARQDRFWAFHDRLYAEPRRRNSGDFARKHLMTWAREAGVPDLDRFRSDMESGEAEDSMIADQVEGYRIGAASTPTFLINGRPLLGAQPFEVFAKAVEEARGR</sequence>
<dbReference type="OrthoDB" id="117402at2"/>
<dbReference type="GO" id="GO:0016491">
    <property type="term" value="F:oxidoreductase activity"/>
    <property type="evidence" value="ECO:0007669"/>
    <property type="project" value="UniProtKB-KW"/>
</dbReference>
<feature type="region of interest" description="Disordered" evidence="6">
    <location>
        <begin position="35"/>
        <end position="69"/>
    </location>
</feature>
<dbReference type="PANTHER" id="PTHR13887:SF14">
    <property type="entry name" value="DISULFIDE BOND FORMATION PROTEIN D"/>
    <property type="match status" value="1"/>
</dbReference>
<evidence type="ECO:0000256" key="2">
    <source>
        <dbReference type="ARBA" id="ARBA00022729"/>
    </source>
</evidence>
<dbReference type="Gene3D" id="3.40.30.10">
    <property type="entry name" value="Glutaredoxin"/>
    <property type="match status" value="1"/>
</dbReference>
<evidence type="ECO:0000313" key="9">
    <source>
        <dbReference type="Proteomes" id="UP000305238"/>
    </source>
</evidence>
<evidence type="ECO:0000256" key="5">
    <source>
        <dbReference type="ARBA" id="ARBA00023284"/>
    </source>
</evidence>
<evidence type="ECO:0000256" key="6">
    <source>
        <dbReference type="SAM" id="MobiDB-lite"/>
    </source>
</evidence>
<gene>
    <name evidence="8" type="ORF">ETD96_17375</name>
</gene>
<reference evidence="8 9" key="1">
    <citation type="submission" date="2019-05" db="EMBL/GenBank/DDBJ databases">
        <title>Draft genome sequence of Actinomadura geliboluensis A8036.</title>
        <authorList>
            <person name="Saricaoglu S."/>
            <person name="Isik K."/>
        </authorList>
    </citation>
    <scope>NUCLEOTIDE SEQUENCE [LARGE SCALE GENOMIC DNA]</scope>
    <source>
        <strain evidence="8 9">A8036</strain>
    </source>
</reference>
<dbReference type="Proteomes" id="UP000305238">
    <property type="component" value="Unassembled WGS sequence"/>
</dbReference>
<evidence type="ECO:0000259" key="7">
    <source>
        <dbReference type="PROSITE" id="PS51352"/>
    </source>
</evidence>
<evidence type="ECO:0000256" key="3">
    <source>
        <dbReference type="ARBA" id="ARBA00023002"/>
    </source>
</evidence>
<dbReference type="PROSITE" id="PS51352">
    <property type="entry name" value="THIOREDOXIN_2"/>
    <property type="match status" value="1"/>
</dbReference>
<keyword evidence="9" id="KW-1185">Reference proteome</keyword>
<keyword evidence="5" id="KW-0676">Redox-active center</keyword>
<comment type="similarity">
    <text evidence="1">Belongs to the thioredoxin family. DsbA subfamily.</text>
</comment>
<keyword evidence="4" id="KW-1015">Disulfide bond</keyword>
<proteinExistence type="inferred from homology"/>
<feature type="domain" description="Thioredoxin" evidence="7">
    <location>
        <begin position="39"/>
        <end position="237"/>
    </location>
</feature>
<dbReference type="AlphaFoldDB" id="A0A5S4GYS7"/>
<dbReference type="PANTHER" id="PTHR13887">
    <property type="entry name" value="GLUTATHIONE S-TRANSFERASE KAPPA"/>
    <property type="match status" value="1"/>
</dbReference>
<evidence type="ECO:0000256" key="4">
    <source>
        <dbReference type="ARBA" id="ARBA00023157"/>
    </source>
</evidence>
<evidence type="ECO:0000313" key="8">
    <source>
        <dbReference type="EMBL" id="TMR37959.1"/>
    </source>
</evidence>
<evidence type="ECO:0000256" key="1">
    <source>
        <dbReference type="ARBA" id="ARBA00005791"/>
    </source>
</evidence>
<dbReference type="InterPro" id="IPR036249">
    <property type="entry name" value="Thioredoxin-like_sf"/>
</dbReference>
<dbReference type="InterPro" id="IPR013766">
    <property type="entry name" value="Thioredoxin_domain"/>
</dbReference>
<dbReference type="EMBL" id="VCKZ01000114">
    <property type="protein sequence ID" value="TMR37959.1"/>
    <property type="molecule type" value="Genomic_DNA"/>
</dbReference>